<dbReference type="AlphaFoldDB" id="A0A067SV75"/>
<accession>A0A067SV75</accession>
<proteinExistence type="predicted"/>
<dbReference type="UniPathway" id="UPA00251">
    <property type="reaction ID" value="UER00320"/>
</dbReference>
<gene>
    <name evidence="2" type="ORF">GALMADRAFT_250616</name>
</gene>
<dbReference type="OrthoDB" id="5595751at2759"/>
<sequence>MSKVLLLREPSLDAPDRYELAFKVAGYHPTSISILETVHHDIPGLSEIVKSGPEAQGFTGVIVTSRRSCDAWREALQHLQESAFSTQLGDEGGPESKQGIAGWCAVPFYVVGQTTAAALRDIFSEFKHLGLQFPDIKGQDSGSAASLAPFILEDVRKAQRPVKMLYLVGDKNRDTISRLLSEGGVELESVQVYKTQGSAAFAGSLAGVLASSQIQDRNPWWIVYFAPSAAALVTSILREHFDLEGPTSSLASSTPKLLQSKVAAIGPTTNAFLQDELGLHVHAMAQKPTPEDVVSVITTYDSE</sequence>
<evidence type="ECO:0000313" key="2">
    <source>
        <dbReference type="EMBL" id="KDR73927.1"/>
    </source>
</evidence>
<dbReference type="GO" id="GO:0006782">
    <property type="term" value="P:protoporphyrinogen IX biosynthetic process"/>
    <property type="evidence" value="ECO:0007669"/>
    <property type="project" value="UniProtKB-UniPathway"/>
</dbReference>
<dbReference type="InterPro" id="IPR039793">
    <property type="entry name" value="UROS/Hem4"/>
</dbReference>
<organism evidence="2 3">
    <name type="scientific">Galerina marginata (strain CBS 339.88)</name>
    <dbReference type="NCBI Taxonomy" id="685588"/>
    <lineage>
        <taxon>Eukaryota</taxon>
        <taxon>Fungi</taxon>
        <taxon>Dikarya</taxon>
        <taxon>Basidiomycota</taxon>
        <taxon>Agaricomycotina</taxon>
        <taxon>Agaricomycetes</taxon>
        <taxon>Agaricomycetidae</taxon>
        <taxon>Agaricales</taxon>
        <taxon>Agaricineae</taxon>
        <taxon>Strophariaceae</taxon>
        <taxon>Galerina</taxon>
    </lineage>
</organism>
<dbReference type="Pfam" id="PF02602">
    <property type="entry name" value="HEM4"/>
    <property type="match status" value="1"/>
</dbReference>
<dbReference type="SUPFAM" id="SSF69618">
    <property type="entry name" value="HemD-like"/>
    <property type="match status" value="1"/>
</dbReference>
<dbReference type="HOGENOM" id="CLU_051874_0_1_1"/>
<dbReference type="CDD" id="cd06578">
    <property type="entry name" value="HemD"/>
    <property type="match status" value="1"/>
</dbReference>
<evidence type="ECO:0000259" key="1">
    <source>
        <dbReference type="Pfam" id="PF02602"/>
    </source>
</evidence>
<name>A0A067SV75_GALM3</name>
<dbReference type="InterPro" id="IPR036108">
    <property type="entry name" value="4pyrrol_syn_uPrphyn_synt_sf"/>
</dbReference>
<dbReference type="STRING" id="685588.A0A067SV75"/>
<dbReference type="EMBL" id="KL142384">
    <property type="protein sequence ID" value="KDR73927.1"/>
    <property type="molecule type" value="Genomic_DNA"/>
</dbReference>
<evidence type="ECO:0000313" key="3">
    <source>
        <dbReference type="Proteomes" id="UP000027222"/>
    </source>
</evidence>
<dbReference type="GO" id="GO:0006780">
    <property type="term" value="P:uroporphyrinogen III biosynthetic process"/>
    <property type="evidence" value="ECO:0007669"/>
    <property type="project" value="InterPro"/>
</dbReference>
<dbReference type="Gene3D" id="3.40.50.10090">
    <property type="match status" value="2"/>
</dbReference>
<reference evidence="3" key="1">
    <citation type="journal article" date="2014" name="Proc. Natl. Acad. Sci. U.S.A.">
        <title>Extensive sampling of basidiomycete genomes demonstrates inadequacy of the white-rot/brown-rot paradigm for wood decay fungi.</title>
        <authorList>
            <person name="Riley R."/>
            <person name="Salamov A.A."/>
            <person name="Brown D.W."/>
            <person name="Nagy L.G."/>
            <person name="Floudas D."/>
            <person name="Held B.W."/>
            <person name="Levasseur A."/>
            <person name="Lombard V."/>
            <person name="Morin E."/>
            <person name="Otillar R."/>
            <person name="Lindquist E.A."/>
            <person name="Sun H."/>
            <person name="LaButti K.M."/>
            <person name="Schmutz J."/>
            <person name="Jabbour D."/>
            <person name="Luo H."/>
            <person name="Baker S.E."/>
            <person name="Pisabarro A.G."/>
            <person name="Walton J.D."/>
            <person name="Blanchette R.A."/>
            <person name="Henrissat B."/>
            <person name="Martin F."/>
            <person name="Cullen D."/>
            <person name="Hibbett D.S."/>
            <person name="Grigoriev I.V."/>
        </authorList>
    </citation>
    <scope>NUCLEOTIDE SEQUENCE [LARGE SCALE GENOMIC DNA]</scope>
    <source>
        <strain evidence="3">CBS 339.88</strain>
    </source>
</reference>
<dbReference type="GO" id="GO:0004852">
    <property type="term" value="F:uroporphyrinogen-III synthase activity"/>
    <property type="evidence" value="ECO:0007669"/>
    <property type="project" value="InterPro"/>
</dbReference>
<dbReference type="GO" id="GO:0005829">
    <property type="term" value="C:cytosol"/>
    <property type="evidence" value="ECO:0007669"/>
    <property type="project" value="TreeGrafter"/>
</dbReference>
<dbReference type="PANTHER" id="PTHR12390:SF0">
    <property type="entry name" value="UROPORPHYRINOGEN-III SYNTHASE"/>
    <property type="match status" value="1"/>
</dbReference>
<feature type="domain" description="Tetrapyrrole biosynthesis uroporphyrinogen III synthase" evidence="1">
    <location>
        <begin position="18"/>
        <end position="294"/>
    </location>
</feature>
<dbReference type="Proteomes" id="UP000027222">
    <property type="component" value="Unassembled WGS sequence"/>
</dbReference>
<dbReference type="InterPro" id="IPR003754">
    <property type="entry name" value="4pyrrol_synth_uPrphyn_synth"/>
</dbReference>
<dbReference type="PANTHER" id="PTHR12390">
    <property type="entry name" value="UROPORPHYRINOGEN III SYNTHASE"/>
    <property type="match status" value="1"/>
</dbReference>
<keyword evidence="3" id="KW-1185">Reference proteome</keyword>
<protein>
    <recommendedName>
        <fullName evidence="1">Tetrapyrrole biosynthesis uroporphyrinogen III synthase domain-containing protein</fullName>
    </recommendedName>
</protein>